<name>A0ABT5JUY7_9BURK</name>
<keyword evidence="1" id="KW-0812">Transmembrane</keyword>
<feature type="transmembrane region" description="Helical" evidence="1">
    <location>
        <begin position="184"/>
        <end position="206"/>
    </location>
</feature>
<reference evidence="2 3" key="1">
    <citation type="submission" date="2022-10" db="EMBL/GenBank/DDBJ databases">
        <title>Janthinobacterium sp. hw3 Genome sequencing.</title>
        <authorList>
            <person name="Park S."/>
        </authorList>
    </citation>
    <scope>NUCLEOTIDE SEQUENCE [LARGE SCALE GENOMIC DNA]</scope>
    <source>
        <strain evidence="3">hw3</strain>
    </source>
</reference>
<dbReference type="RefSeq" id="WP_273669169.1">
    <property type="nucleotide sequence ID" value="NZ_JAQQXR010000001.1"/>
</dbReference>
<dbReference type="SUPFAM" id="SSF58113">
    <property type="entry name" value="Apolipoprotein A-I"/>
    <property type="match status" value="1"/>
</dbReference>
<protein>
    <recommendedName>
        <fullName evidence="4">DUF1640 domain-containing protein</fullName>
    </recommendedName>
</protein>
<proteinExistence type="predicted"/>
<accession>A0ABT5JUY7</accession>
<evidence type="ECO:0000313" key="2">
    <source>
        <dbReference type="EMBL" id="MDC8756534.1"/>
    </source>
</evidence>
<sequence>MPNGFNALLYAERLEEGGFSETQAKAAAHALADAIEKLLASKNDLGGVETRLSQKIDDVDLRLTQKIEDAEMRLTQKIDDVDLRLTQKIEDVEMRLTQKIDEVDLRLTQKIEDVDLRLTQKIKDVEICLTQKIEAVEVRLTQKIDAVDARLSAVELSLRHDMAQMEERLMLKILAQIDKCKAEMMLLMFATVVVQSGVIAVLFKFLR</sequence>
<evidence type="ECO:0000256" key="1">
    <source>
        <dbReference type="SAM" id="Phobius"/>
    </source>
</evidence>
<comment type="caution">
    <text evidence="2">The sequence shown here is derived from an EMBL/GenBank/DDBJ whole genome shotgun (WGS) entry which is preliminary data.</text>
</comment>
<evidence type="ECO:0008006" key="4">
    <source>
        <dbReference type="Google" id="ProtNLM"/>
    </source>
</evidence>
<dbReference type="Gene3D" id="1.20.120.20">
    <property type="entry name" value="Apolipoprotein"/>
    <property type="match status" value="1"/>
</dbReference>
<keyword evidence="3" id="KW-1185">Reference proteome</keyword>
<dbReference type="EMBL" id="JAQQXR010000001">
    <property type="protein sequence ID" value="MDC8756534.1"/>
    <property type="molecule type" value="Genomic_DNA"/>
</dbReference>
<dbReference type="Proteomes" id="UP001221208">
    <property type="component" value="Unassembled WGS sequence"/>
</dbReference>
<gene>
    <name evidence="2" type="ORF">OIK44_02900</name>
</gene>
<organism evidence="2 3">
    <name type="scientific">Janthinobacterium fluminis</name>
    <dbReference type="NCBI Taxonomy" id="2987524"/>
    <lineage>
        <taxon>Bacteria</taxon>
        <taxon>Pseudomonadati</taxon>
        <taxon>Pseudomonadota</taxon>
        <taxon>Betaproteobacteria</taxon>
        <taxon>Burkholderiales</taxon>
        <taxon>Oxalobacteraceae</taxon>
        <taxon>Janthinobacterium</taxon>
    </lineage>
</organism>
<keyword evidence="1" id="KW-1133">Transmembrane helix</keyword>
<keyword evidence="1" id="KW-0472">Membrane</keyword>
<evidence type="ECO:0000313" key="3">
    <source>
        <dbReference type="Proteomes" id="UP001221208"/>
    </source>
</evidence>